<dbReference type="PROSITE" id="PS50893">
    <property type="entry name" value="ABC_TRANSPORTER_2"/>
    <property type="match status" value="1"/>
</dbReference>
<dbReference type="Pfam" id="PF19055">
    <property type="entry name" value="ABC2_membrane_7"/>
    <property type="match status" value="1"/>
</dbReference>
<dbReference type="PANTHER" id="PTHR48041">
    <property type="entry name" value="ABC TRANSPORTER G FAMILY MEMBER 28"/>
    <property type="match status" value="1"/>
</dbReference>
<reference evidence="9" key="1">
    <citation type="submission" date="2021-09" db="EMBL/GenBank/DDBJ databases">
        <authorList>
            <person name="Martin H S."/>
        </authorList>
    </citation>
    <scope>NUCLEOTIDE SEQUENCE</scope>
</reference>
<dbReference type="Proteomes" id="UP000789524">
    <property type="component" value="Unassembled WGS sequence"/>
</dbReference>
<dbReference type="InterPro" id="IPR017871">
    <property type="entry name" value="ABC_transporter-like_CS"/>
</dbReference>
<proteinExistence type="inferred from homology"/>
<evidence type="ECO:0000256" key="1">
    <source>
        <dbReference type="ARBA" id="ARBA00004141"/>
    </source>
</evidence>
<comment type="subcellular location">
    <subcellularLocation>
        <location evidence="1">Membrane</location>
        <topology evidence="1">Multi-pass membrane protein</topology>
    </subcellularLocation>
</comment>
<evidence type="ECO:0000256" key="7">
    <source>
        <dbReference type="SAM" id="Phobius"/>
    </source>
</evidence>
<organism evidence="9 10">
    <name type="scientific">Danaus chrysippus</name>
    <name type="common">African queen</name>
    <dbReference type="NCBI Taxonomy" id="151541"/>
    <lineage>
        <taxon>Eukaryota</taxon>
        <taxon>Metazoa</taxon>
        <taxon>Ecdysozoa</taxon>
        <taxon>Arthropoda</taxon>
        <taxon>Hexapoda</taxon>
        <taxon>Insecta</taxon>
        <taxon>Pterygota</taxon>
        <taxon>Neoptera</taxon>
        <taxon>Endopterygota</taxon>
        <taxon>Lepidoptera</taxon>
        <taxon>Glossata</taxon>
        <taxon>Ditrysia</taxon>
        <taxon>Papilionoidea</taxon>
        <taxon>Nymphalidae</taxon>
        <taxon>Danainae</taxon>
        <taxon>Danaini</taxon>
        <taxon>Danaina</taxon>
        <taxon>Danaus</taxon>
        <taxon>Anosia</taxon>
    </lineage>
</organism>
<gene>
    <name evidence="9" type="ORF">DCHRY22_LOCUS13771</name>
</gene>
<dbReference type="SUPFAM" id="SSF52540">
    <property type="entry name" value="P-loop containing nucleoside triphosphate hydrolases"/>
    <property type="match status" value="1"/>
</dbReference>
<evidence type="ECO:0000256" key="5">
    <source>
        <dbReference type="ARBA" id="ARBA00022989"/>
    </source>
</evidence>
<feature type="domain" description="ABC transporter" evidence="8">
    <location>
        <begin position="78"/>
        <end position="310"/>
    </location>
</feature>
<evidence type="ECO:0000313" key="10">
    <source>
        <dbReference type="Proteomes" id="UP000789524"/>
    </source>
</evidence>
<evidence type="ECO:0000256" key="4">
    <source>
        <dbReference type="ARBA" id="ARBA00022692"/>
    </source>
</evidence>
<dbReference type="PANTHER" id="PTHR48041:SF139">
    <property type="entry name" value="PROTEIN SCARLET"/>
    <property type="match status" value="1"/>
</dbReference>
<dbReference type="Pfam" id="PF00005">
    <property type="entry name" value="ABC_tran"/>
    <property type="match status" value="1"/>
</dbReference>
<dbReference type="EMBL" id="CAKASE010000080">
    <property type="protein sequence ID" value="CAG9581097.1"/>
    <property type="molecule type" value="Genomic_DNA"/>
</dbReference>
<feature type="transmembrane region" description="Helical" evidence="7">
    <location>
        <begin position="421"/>
        <end position="442"/>
    </location>
</feature>
<feature type="transmembrane region" description="Helical" evidence="7">
    <location>
        <begin position="500"/>
        <end position="522"/>
    </location>
</feature>
<keyword evidence="10" id="KW-1185">Reference proteome</keyword>
<dbReference type="GO" id="GO:0140359">
    <property type="term" value="F:ABC-type transporter activity"/>
    <property type="evidence" value="ECO:0007669"/>
    <property type="project" value="InterPro"/>
</dbReference>
<dbReference type="AlphaFoldDB" id="A0A8J2R5A4"/>
<evidence type="ECO:0000313" key="9">
    <source>
        <dbReference type="EMBL" id="CAG9581097.1"/>
    </source>
</evidence>
<accession>A0A8J2R5A4</accession>
<keyword evidence="5 7" id="KW-1133">Transmembrane helix</keyword>
<dbReference type="InterPro" id="IPR013525">
    <property type="entry name" value="ABC2_TM"/>
</dbReference>
<feature type="transmembrane region" description="Helical" evidence="7">
    <location>
        <begin position="610"/>
        <end position="633"/>
    </location>
</feature>
<dbReference type="PROSITE" id="PS00211">
    <property type="entry name" value="ABC_TRANSPORTER_1"/>
    <property type="match status" value="1"/>
</dbReference>
<dbReference type="GO" id="GO:0016020">
    <property type="term" value="C:membrane"/>
    <property type="evidence" value="ECO:0007669"/>
    <property type="project" value="UniProtKB-SubCell"/>
</dbReference>
<feature type="transmembrane region" description="Helical" evidence="7">
    <location>
        <begin position="386"/>
        <end position="409"/>
    </location>
</feature>
<dbReference type="InterPro" id="IPR003439">
    <property type="entry name" value="ABC_transporter-like_ATP-bd"/>
</dbReference>
<keyword evidence="3" id="KW-0813">Transport</keyword>
<comment type="similarity">
    <text evidence="2">Belongs to the ABC transporter superfamily. ABCG family. Eye pigment precursor importer (TC 3.A.1.204) subfamily.</text>
</comment>
<sequence length="643" mass="72213">MESESIKSTTRRNVFIAVDKLKVWTPEKKSWWRKSQLKAKLLFLTMIRKWRTNSFLHLPGLSQRSKSAEEADSLLWCLLSSNEFLAQRGQDSPNGFAFNHLWYDALQSNPSTYGAGKTTFLVSLAGKCNLPSTGTVTVCGRDVKDLSQGVVEVLPQFDVFMDSLSVKEHLIFMIEMKLGSTKKFKNKNILKTLLHELNLEPLENSSIRSLSGGERRLLSLGTSLISSPQILICDEPTTGLDSYNAALVIGVLKKLSLYGKTVICSVHQPSSDLFREFNSVALMSEGKMLFHGTRNEIKSVFERLNLKCPVNYNPSEFYIKVVCTDSFKNISELVVDRTENDGYYEGNDTTPMISAQVEICQRNWFVQVYLLLWRSTLTLKKGIKEYIVQILITTVISSMILGTCYIGISGTTQQGVQDLRGFLWLVCSEVSFSVSYCALYAFQNDLTLIKREAGIYRVSAFYVSRLLSTLPRCIIWPVLYVVLATLAVELPNHFLTATKFVLVLIVTAIASSAYGLSMGALFTSSGIMGDVMPCVDLPLFLMSGAFLRISSLPYWLYPLKYISHFYYGMDAISNIYWRQIDTIECPLNSTTTCLRSGAAVLMENGYSSDFVLQDTLGITLIILLWSLLGLFGLKREESKGYAY</sequence>
<evidence type="ECO:0000259" key="8">
    <source>
        <dbReference type="PROSITE" id="PS50893"/>
    </source>
</evidence>
<keyword evidence="6 7" id="KW-0472">Membrane</keyword>
<evidence type="ECO:0000256" key="3">
    <source>
        <dbReference type="ARBA" id="ARBA00022448"/>
    </source>
</evidence>
<dbReference type="InterPro" id="IPR027417">
    <property type="entry name" value="P-loop_NTPase"/>
</dbReference>
<comment type="caution">
    <text evidence="9">The sequence shown here is derived from an EMBL/GenBank/DDBJ whole genome shotgun (WGS) entry which is preliminary data.</text>
</comment>
<dbReference type="InterPro" id="IPR050352">
    <property type="entry name" value="ABCG_transporters"/>
</dbReference>
<protein>
    <submittedName>
        <fullName evidence="9">(African queen) hypothetical protein</fullName>
    </submittedName>
</protein>
<dbReference type="OrthoDB" id="245989at2759"/>
<dbReference type="InterPro" id="IPR043926">
    <property type="entry name" value="ABCG_dom"/>
</dbReference>
<evidence type="ECO:0000256" key="2">
    <source>
        <dbReference type="ARBA" id="ARBA00005814"/>
    </source>
</evidence>
<dbReference type="GO" id="GO:0016887">
    <property type="term" value="F:ATP hydrolysis activity"/>
    <property type="evidence" value="ECO:0007669"/>
    <property type="project" value="InterPro"/>
</dbReference>
<keyword evidence="4 7" id="KW-0812">Transmembrane</keyword>
<dbReference type="Pfam" id="PF01061">
    <property type="entry name" value="ABC2_membrane"/>
    <property type="match status" value="1"/>
</dbReference>
<dbReference type="Gene3D" id="3.40.50.300">
    <property type="entry name" value="P-loop containing nucleotide triphosphate hydrolases"/>
    <property type="match status" value="1"/>
</dbReference>
<name>A0A8J2R5A4_9NEOP</name>
<dbReference type="GO" id="GO:0005524">
    <property type="term" value="F:ATP binding"/>
    <property type="evidence" value="ECO:0007669"/>
    <property type="project" value="InterPro"/>
</dbReference>
<evidence type="ECO:0000256" key="6">
    <source>
        <dbReference type="ARBA" id="ARBA00023136"/>
    </source>
</evidence>
<feature type="transmembrane region" description="Helical" evidence="7">
    <location>
        <begin position="463"/>
        <end position="488"/>
    </location>
</feature>